<dbReference type="RefSeq" id="WP_114437912.1">
    <property type="nucleotide sequence ID" value="NZ_QPIZ01000029.1"/>
</dbReference>
<evidence type="ECO:0000313" key="2">
    <source>
        <dbReference type="EMBL" id="RCW29324.1"/>
    </source>
</evidence>
<dbReference type="EMBL" id="QPIZ01000029">
    <property type="protein sequence ID" value="RCW29324.1"/>
    <property type="molecule type" value="Genomic_DNA"/>
</dbReference>
<dbReference type="SUPFAM" id="SSF56925">
    <property type="entry name" value="OMPA-like"/>
    <property type="match status" value="1"/>
</dbReference>
<sequence>MRCKGHTILVLIVTFLSSVSVFSQERIEGGVFLGMSYYNGDLNPSKQFYNAKPAVGALIRVVLNERLAFKGTLTALEIGGSYPQSGLQYPSASARSSSYSFKRSLADFSTQLEINFFEYDHPFRRKETRFTPFISGGLAYTVYRRYESNDSGGSENPHFILSLPFGAGVKWKATDWLHVGLEWNFRKTFVDDLDFMGPGDINPTDPYGFQQPSDWHNNDWYSFAGVSLTMDIFHRNVPCNAGY</sequence>
<dbReference type="AlphaFoldDB" id="A0A368UPL1"/>
<dbReference type="Proteomes" id="UP000252733">
    <property type="component" value="Unassembled WGS sequence"/>
</dbReference>
<dbReference type="Pfam" id="PF19573">
    <property type="entry name" value="DUF6089"/>
    <property type="match status" value="1"/>
</dbReference>
<proteinExistence type="predicted"/>
<keyword evidence="3" id="KW-1185">Reference proteome</keyword>
<gene>
    <name evidence="2" type="ORF">DFO77_12948</name>
</gene>
<reference evidence="2 3" key="1">
    <citation type="submission" date="2018-07" db="EMBL/GenBank/DDBJ databases">
        <title>Freshwater and sediment microbial communities from various areas in North America, analyzing microbe dynamics in response to fracking.</title>
        <authorList>
            <person name="Lamendella R."/>
        </authorList>
    </citation>
    <scope>NUCLEOTIDE SEQUENCE [LARGE SCALE GENOMIC DNA]</scope>
    <source>
        <strain evidence="2 3">160A</strain>
    </source>
</reference>
<dbReference type="InterPro" id="IPR045743">
    <property type="entry name" value="DUF6089"/>
</dbReference>
<feature type="domain" description="DUF6089" evidence="1">
    <location>
        <begin position="8"/>
        <end position="234"/>
    </location>
</feature>
<comment type="caution">
    <text evidence="2">The sequence shown here is derived from an EMBL/GenBank/DDBJ whole genome shotgun (WGS) entry which is preliminary data.</text>
</comment>
<evidence type="ECO:0000259" key="1">
    <source>
        <dbReference type="Pfam" id="PF19573"/>
    </source>
</evidence>
<dbReference type="Gene3D" id="2.40.160.20">
    <property type="match status" value="1"/>
</dbReference>
<dbReference type="InterPro" id="IPR011250">
    <property type="entry name" value="OMP/PagP_B-barrel"/>
</dbReference>
<protein>
    <submittedName>
        <fullName evidence="2">Opacity protein-like surface antigen</fullName>
    </submittedName>
</protein>
<name>A0A368UPL1_9BACT</name>
<evidence type="ECO:0000313" key="3">
    <source>
        <dbReference type="Proteomes" id="UP000252733"/>
    </source>
</evidence>
<organism evidence="2 3">
    <name type="scientific">Marinilabilia salmonicolor</name>
    <dbReference type="NCBI Taxonomy" id="989"/>
    <lineage>
        <taxon>Bacteria</taxon>
        <taxon>Pseudomonadati</taxon>
        <taxon>Bacteroidota</taxon>
        <taxon>Bacteroidia</taxon>
        <taxon>Marinilabiliales</taxon>
        <taxon>Marinilabiliaceae</taxon>
        <taxon>Marinilabilia</taxon>
    </lineage>
</organism>
<accession>A0A368UPL1</accession>